<sequence>MNDLVKTNRRRLSSSELPPPSCEGPRLRAFQYRDKPIEWMGMLDDSPEISSSSRQGYVFKVKVHSKIYALKVFKFFKPTTYRWHLGPEDGRKVSDDTLEFNTDPFYAECRAYGRLQETRRKQGLKRRDFAHCHGFLALNKKDAAYIEEDLGIELWDVPPSDEYRRRAEGSPIRAIVKEFIASDPVIDSRTLAKMIKGLGWMNKHGVLVWDIHARNYRGGILVDFGSAWTRPHCLWDALPEDQKKDVHLSDRARFQDMADDLGLEDDTRAVANIDYKMKLRPRKDKSYPR</sequence>
<evidence type="ECO:0000256" key="1">
    <source>
        <dbReference type="SAM" id="MobiDB-lite"/>
    </source>
</evidence>
<organism evidence="2 3">
    <name type="scientific">Anthostomella pinea</name>
    <dbReference type="NCBI Taxonomy" id="933095"/>
    <lineage>
        <taxon>Eukaryota</taxon>
        <taxon>Fungi</taxon>
        <taxon>Dikarya</taxon>
        <taxon>Ascomycota</taxon>
        <taxon>Pezizomycotina</taxon>
        <taxon>Sordariomycetes</taxon>
        <taxon>Xylariomycetidae</taxon>
        <taxon>Xylariales</taxon>
        <taxon>Xylariaceae</taxon>
        <taxon>Anthostomella</taxon>
    </lineage>
</organism>
<comment type="caution">
    <text evidence="2">The sequence shown here is derived from an EMBL/GenBank/DDBJ whole genome shotgun (WGS) entry which is preliminary data.</text>
</comment>
<protein>
    <submittedName>
        <fullName evidence="2">Uu.00g081490.m01.CDS01</fullName>
    </submittedName>
</protein>
<keyword evidence="3" id="KW-1185">Reference proteome</keyword>
<proteinExistence type="predicted"/>
<dbReference type="InterPro" id="IPR025213">
    <property type="entry name" value="Sim4_Fta2"/>
</dbReference>
<dbReference type="Proteomes" id="UP001295740">
    <property type="component" value="Unassembled WGS sequence"/>
</dbReference>
<dbReference type="Pfam" id="PF13095">
    <property type="entry name" value="FTA2"/>
    <property type="match status" value="1"/>
</dbReference>
<evidence type="ECO:0000313" key="2">
    <source>
        <dbReference type="EMBL" id="CAJ2506963.1"/>
    </source>
</evidence>
<dbReference type="AlphaFoldDB" id="A0AAI8YJJ5"/>
<accession>A0AAI8YJJ5</accession>
<gene>
    <name evidence="2" type="ORF">KHLLAP_LOCUS7431</name>
</gene>
<name>A0AAI8YJJ5_9PEZI</name>
<feature type="region of interest" description="Disordered" evidence="1">
    <location>
        <begin position="1"/>
        <end position="22"/>
    </location>
</feature>
<dbReference type="EMBL" id="CAUWAG010000010">
    <property type="protein sequence ID" value="CAJ2506963.1"/>
    <property type="molecule type" value="Genomic_DNA"/>
</dbReference>
<reference evidence="2" key="1">
    <citation type="submission" date="2023-10" db="EMBL/GenBank/DDBJ databases">
        <authorList>
            <person name="Hackl T."/>
        </authorList>
    </citation>
    <scope>NUCLEOTIDE SEQUENCE</scope>
</reference>
<evidence type="ECO:0000313" key="3">
    <source>
        <dbReference type="Proteomes" id="UP001295740"/>
    </source>
</evidence>